<dbReference type="CDD" id="cd07422">
    <property type="entry name" value="MPP_ApaH"/>
    <property type="match status" value="1"/>
</dbReference>
<dbReference type="HAMAP" id="MF_00199">
    <property type="entry name" value="ApaH"/>
    <property type="match status" value="1"/>
</dbReference>
<name>A0A1H5V4M9_NITMU</name>
<comment type="function">
    <text evidence="1 5">Hydrolyzes diadenosine 5',5'''-P1,P4-tetraphosphate to yield ADP.</text>
</comment>
<dbReference type="InterPro" id="IPR004843">
    <property type="entry name" value="Calcineurin-like_PHP"/>
</dbReference>
<dbReference type="GO" id="GO:0008803">
    <property type="term" value="F:bis(5'-nucleosyl)-tetraphosphatase (symmetrical) activity"/>
    <property type="evidence" value="ECO:0007669"/>
    <property type="project" value="UniProtKB-UniRule"/>
</dbReference>
<evidence type="ECO:0000256" key="5">
    <source>
        <dbReference type="HAMAP-Rule" id="MF_00199"/>
    </source>
</evidence>
<dbReference type="EMBL" id="FNVK01000010">
    <property type="protein sequence ID" value="SEF82183.1"/>
    <property type="molecule type" value="Genomic_DNA"/>
</dbReference>
<organism evidence="7 8">
    <name type="scientific">Nitrosospira multiformis (strain ATCC 25196 / NCIMB 11849 / C 71)</name>
    <dbReference type="NCBI Taxonomy" id="323848"/>
    <lineage>
        <taxon>Bacteria</taxon>
        <taxon>Pseudomonadati</taxon>
        <taxon>Pseudomonadota</taxon>
        <taxon>Betaproteobacteria</taxon>
        <taxon>Nitrosomonadales</taxon>
        <taxon>Nitrosomonadaceae</taxon>
        <taxon>Nitrosospira</taxon>
    </lineage>
</organism>
<proteinExistence type="inferred from homology"/>
<dbReference type="Proteomes" id="UP000236751">
    <property type="component" value="Unassembled WGS sequence"/>
</dbReference>
<comment type="catalytic activity">
    <reaction evidence="4 5">
        <text>P(1),P(4)-bis(5'-adenosyl) tetraphosphate + H2O = 2 ADP + 2 H(+)</text>
        <dbReference type="Rhea" id="RHEA:24252"/>
        <dbReference type="ChEBI" id="CHEBI:15377"/>
        <dbReference type="ChEBI" id="CHEBI:15378"/>
        <dbReference type="ChEBI" id="CHEBI:58141"/>
        <dbReference type="ChEBI" id="CHEBI:456216"/>
        <dbReference type="EC" id="3.6.1.41"/>
    </reaction>
</comment>
<evidence type="ECO:0000256" key="1">
    <source>
        <dbReference type="ARBA" id="ARBA00003413"/>
    </source>
</evidence>
<dbReference type="PANTHER" id="PTHR40942">
    <property type="match status" value="1"/>
</dbReference>
<evidence type="ECO:0000313" key="8">
    <source>
        <dbReference type="Proteomes" id="UP000236751"/>
    </source>
</evidence>
<dbReference type="NCBIfam" id="NF001204">
    <property type="entry name" value="PRK00166.1"/>
    <property type="match status" value="1"/>
</dbReference>
<dbReference type="Gene3D" id="3.60.21.10">
    <property type="match status" value="1"/>
</dbReference>
<dbReference type="InterPro" id="IPR004617">
    <property type="entry name" value="ApaH"/>
</dbReference>
<dbReference type="PIRSF" id="PIRSF000903">
    <property type="entry name" value="B5n-ttraPtase_sm"/>
    <property type="match status" value="1"/>
</dbReference>
<evidence type="ECO:0000313" key="7">
    <source>
        <dbReference type="EMBL" id="SEF82183.1"/>
    </source>
</evidence>
<dbReference type="SUPFAM" id="SSF56300">
    <property type="entry name" value="Metallo-dependent phosphatases"/>
    <property type="match status" value="1"/>
</dbReference>
<feature type="domain" description="Calcineurin-like phosphoesterase" evidence="6">
    <location>
        <begin position="1"/>
        <end position="142"/>
    </location>
</feature>
<dbReference type="OrthoDB" id="9807890at2"/>
<dbReference type="EC" id="3.6.1.41" evidence="5"/>
<dbReference type="AlphaFoldDB" id="A0A1H5V4M9"/>
<dbReference type="SMR" id="A0A1H5V4M9"/>
<dbReference type="NCBIfam" id="TIGR00668">
    <property type="entry name" value="apaH"/>
    <property type="match status" value="1"/>
</dbReference>
<dbReference type="Pfam" id="PF00149">
    <property type="entry name" value="Metallophos"/>
    <property type="match status" value="1"/>
</dbReference>
<gene>
    <name evidence="5" type="primary">apaH</name>
    <name evidence="7" type="ORF">SAMN05216403_11090</name>
</gene>
<evidence type="ECO:0000256" key="2">
    <source>
        <dbReference type="ARBA" id="ARBA00005419"/>
    </source>
</evidence>
<dbReference type="PANTHER" id="PTHR40942:SF4">
    <property type="entry name" value="CYTOCHROME C5"/>
    <property type="match status" value="1"/>
</dbReference>
<accession>A0A1H5V4M9</accession>
<protein>
    <recommendedName>
        <fullName evidence="5">Bis(5'-nucleosyl)-tetraphosphatase, symmetrical</fullName>
        <ecNumber evidence="5">3.6.1.41</ecNumber>
    </recommendedName>
    <alternativeName>
        <fullName evidence="5">Ap4A hydrolase</fullName>
    </alternativeName>
    <alternativeName>
        <fullName evidence="5">Diadenosine 5',5'''-P1,P4-tetraphosphate pyrophosphohydrolase</fullName>
    </alternativeName>
    <alternativeName>
        <fullName evidence="5">Diadenosine tetraphosphatase</fullName>
    </alternativeName>
</protein>
<dbReference type="InterPro" id="IPR029052">
    <property type="entry name" value="Metallo-depent_PP-like"/>
</dbReference>
<keyword evidence="3 5" id="KW-0378">Hydrolase</keyword>
<reference evidence="7 8" key="1">
    <citation type="submission" date="2016-10" db="EMBL/GenBank/DDBJ databases">
        <authorList>
            <person name="de Groot N.N."/>
        </authorList>
    </citation>
    <scope>NUCLEOTIDE SEQUENCE [LARGE SCALE GENOMIC DNA]</scope>
    <source>
        <strain evidence="7 8">Nl13</strain>
    </source>
</reference>
<evidence type="ECO:0000259" key="6">
    <source>
        <dbReference type="Pfam" id="PF00149"/>
    </source>
</evidence>
<dbReference type="KEGG" id="nmu:Nmul_A0206"/>
<sequence length="275" mass="31163">MAIYAVGDLQGCYREFRELLDLVRFDETKDKLWLVGDLVNRGPDSLSVLRFVKELNDSAIMVLGNHDLHLLLVAEGCAELSRSDTLQNILDAPDRDELLDWLRRQKLLHVDGNYVMVHAGLLPSWSIEQAQVLAALVESALRGSEFHEFCRQMYGNRPDHWNETLHGYERLRVIVNAMTRMRVCTPHGRMDFAHKGSVKDIPPGYLPWFDVPERASRKATVICGHWSALGLEIRANLMALDTGCLWGGSLTAVRLEDRKVFQTECGAGGATRHWQ</sequence>
<dbReference type="RefSeq" id="WP_011379568.1">
    <property type="nucleotide sequence ID" value="NC_007614.1"/>
</dbReference>
<comment type="similarity">
    <text evidence="2 5">Belongs to the Ap4A hydrolase family.</text>
</comment>
<evidence type="ECO:0000256" key="4">
    <source>
        <dbReference type="ARBA" id="ARBA00049417"/>
    </source>
</evidence>
<evidence type="ECO:0000256" key="3">
    <source>
        <dbReference type="ARBA" id="ARBA00022801"/>
    </source>
</evidence>